<evidence type="ECO:0000256" key="1">
    <source>
        <dbReference type="ARBA" id="ARBA00000900"/>
    </source>
</evidence>
<dbReference type="Proteomes" id="UP000091857">
    <property type="component" value="Chromosome 6"/>
</dbReference>
<keyword evidence="6 15" id="KW-0812">Transmembrane</keyword>
<dbReference type="GO" id="GO:0016020">
    <property type="term" value="C:membrane"/>
    <property type="evidence" value="ECO:0007669"/>
    <property type="project" value="UniProtKB-SubCell"/>
</dbReference>
<dbReference type="SMART" id="SM00184">
    <property type="entry name" value="RING"/>
    <property type="match status" value="1"/>
</dbReference>
<proteinExistence type="inferred from homology"/>
<comment type="catalytic activity">
    <reaction evidence="1">
        <text>S-ubiquitinyl-[E2 ubiquitin-conjugating enzyme]-L-cysteine + [acceptor protein]-L-lysine = [E2 ubiquitin-conjugating enzyme]-L-cysteine + N(6)-ubiquitinyl-[acceptor protein]-L-lysine.</text>
        <dbReference type="EC" id="2.3.2.27"/>
    </reaction>
</comment>
<comment type="similarity">
    <text evidence="13">Belongs to the RING-type zinc finger family. ATL subfamily.</text>
</comment>
<name>A0A2C9VPQ9_MANES</name>
<evidence type="ECO:0000256" key="9">
    <source>
        <dbReference type="ARBA" id="ARBA00022786"/>
    </source>
</evidence>
<evidence type="ECO:0000256" key="10">
    <source>
        <dbReference type="ARBA" id="ARBA00022833"/>
    </source>
</evidence>
<keyword evidence="8 14" id="KW-0863">Zinc-finger</keyword>
<comment type="subcellular location">
    <subcellularLocation>
        <location evidence="2">Membrane</location>
        <topology evidence="2">Single-pass membrane protein</topology>
    </subcellularLocation>
</comment>
<keyword evidence="7" id="KW-0479">Metal-binding</keyword>
<dbReference type="EMBL" id="CM004392">
    <property type="protein sequence ID" value="OAY47755.1"/>
    <property type="molecule type" value="Genomic_DNA"/>
</dbReference>
<feature type="transmembrane region" description="Helical" evidence="15">
    <location>
        <begin position="6"/>
        <end position="31"/>
    </location>
</feature>
<dbReference type="InterPro" id="IPR001841">
    <property type="entry name" value="Znf_RING"/>
</dbReference>
<evidence type="ECO:0000256" key="2">
    <source>
        <dbReference type="ARBA" id="ARBA00004167"/>
    </source>
</evidence>
<accession>A0A2C9VPQ9</accession>
<evidence type="ECO:0000313" key="17">
    <source>
        <dbReference type="EMBL" id="OAY47755.1"/>
    </source>
</evidence>
<dbReference type="Gramene" id="Manes.06G103500.1.v8.1">
    <property type="protein sequence ID" value="Manes.06G103500.1.v8.1.CDS.1"/>
    <property type="gene ID" value="Manes.06G103500.v8.1"/>
</dbReference>
<evidence type="ECO:0000256" key="12">
    <source>
        <dbReference type="ARBA" id="ARBA00023136"/>
    </source>
</evidence>
<dbReference type="PANTHER" id="PTHR45768:SF13">
    <property type="entry name" value="TRANSCRIPTION FACTOR C2H2 FAMILY-RELATED"/>
    <property type="match status" value="1"/>
</dbReference>
<evidence type="ECO:0000256" key="5">
    <source>
        <dbReference type="ARBA" id="ARBA00022679"/>
    </source>
</evidence>
<evidence type="ECO:0000256" key="13">
    <source>
        <dbReference type="ARBA" id="ARBA00024209"/>
    </source>
</evidence>
<dbReference type="PANTHER" id="PTHR45768">
    <property type="entry name" value="E3 UBIQUITIN-PROTEIN LIGASE RNF13-LIKE"/>
    <property type="match status" value="1"/>
</dbReference>
<dbReference type="Gene3D" id="3.30.40.10">
    <property type="entry name" value="Zinc/RING finger domain, C3HC4 (zinc finger)"/>
    <property type="match status" value="1"/>
</dbReference>
<evidence type="ECO:0000259" key="16">
    <source>
        <dbReference type="PROSITE" id="PS50089"/>
    </source>
</evidence>
<dbReference type="GO" id="GO:0061630">
    <property type="term" value="F:ubiquitin protein ligase activity"/>
    <property type="evidence" value="ECO:0007669"/>
    <property type="project" value="UniProtKB-EC"/>
</dbReference>
<feature type="domain" description="RING-type" evidence="16">
    <location>
        <begin position="85"/>
        <end position="127"/>
    </location>
</feature>
<dbReference type="OMA" id="RRYENDQ"/>
<evidence type="ECO:0000256" key="6">
    <source>
        <dbReference type="ARBA" id="ARBA00022692"/>
    </source>
</evidence>
<keyword evidence="18" id="KW-1185">Reference proteome</keyword>
<dbReference type="AlphaFoldDB" id="A0A2C9VPQ9"/>
<dbReference type="PROSITE" id="PS50089">
    <property type="entry name" value="ZF_RING_2"/>
    <property type="match status" value="1"/>
</dbReference>
<dbReference type="OrthoDB" id="8062037at2759"/>
<evidence type="ECO:0000256" key="4">
    <source>
        <dbReference type="ARBA" id="ARBA00012483"/>
    </source>
</evidence>
<protein>
    <recommendedName>
        <fullName evidence="4">RING-type E3 ubiquitin transferase</fullName>
        <ecNumber evidence="4">2.3.2.27</ecNumber>
    </recommendedName>
</protein>
<dbReference type="GO" id="GO:0008270">
    <property type="term" value="F:zinc ion binding"/>
    <property type="evidence" value="ECO:0007669"/>
    <property type="project" value="UniProtKB-KW"/>
</dbReference>
<dbReference type="InterPro" id="IPR013083">
    <property type="entry name" value="Znf_RING/FYVE/PHD"/>
</dbReference>
<keyword evidence="5" id="KW-0808">Transferase</keyword>
<comment type="caution">
    <text evidence="17">The sequence shown here is derived from an EMBL/GenBank/DDBJ whole genome shotgun (WGS) entry which is preliminary data.</text>
</comment>
<keyword evidence="9" id="KW-0833">Ubl conjugation pathway</keyword>
<keyword evidence="11 15" id="KW-1133">Transmembrane helix</keyword>
<evidence type="ECO:0000256" key="14">
    <source>
        <dbReference type="PROSITE-ProRule" id="PRU00175"/>
    </source>
</evidence>
<evidence type="ECO:0000256" key="8">
    <source>
        <dbReference type="ARBA" id="ARBA00022771"/>
    </source>
</evidence>
<dbReference type="EC" id="2.3.2.27" evidence="4"/>
<comment type="pathway">
    <text evidence="3">Protein modification; protein ubiquitination.</text>
</comment>
<reference evidence="18" key="1">
    <citation type="journal article" date="2016" name="Nat. Biotechnol.">
        <title>Sequencing wild and cultivated cassava and related species reveals extensive interspecific hybridization and genetic diversity.</title>
        <authorList>
            <person name="Bredeson J.V."/>
            <person name="Lyons J.B."/>
            <person name="Prochnik S.E."/>
            <person name="Wu G.A."/>
            <person name="Ha C.M."/>
            <person name="Edsinger-Gonzales E."/>
            <person name="Grimwood J."/>
            <person name="Schmutz J."/>
            <person name="Rabbi I.Y."/>
            <person name="Egesi C."/>
            <person name="Nauluvula P."/>
            <person name="Lebot V."/>
            <person name="Ndunguru J."/>
            <person name="Mkamilo G."/>
            <person name="Bart R.S."/>
            <person name="Setter T.L."/>
            <person name="Gleadow R.M."/>
            <person name="Kulakow P."/>
            <person name="Ferguson M.E."/>
            <person name="Rounsley S."/>
            <person name="Rokhsar D.S."/>
        </authorList>
    </citation>
    <scope>NUCLEOTIDE SEQUENCE [LARGE SCALE GENOMIC DNA]</scope>
    <source>
        <strain evidence="18">cv. AM560-2</strain>
    </source>
</reference>
<evidence type="ECO:0000256" key="11">
    <source>
        <dbReference type="ARBA" id="ARBA00022989"/>
    </source>
</evidence>
<evidence type="ECO:0000256" key="7">
    <source>
        <dbReference type="ARBA" id="ARBA00022723"/>
    </source>
</evidence>
<evidence type="ECO:0000256" key="15">
    <source>
        <dbReference type="SAM" id="Phobius"/>
    </source>
</evidence>
<dbReference type="SUPFAM" id="SSF57850">
    <property type="entry name" value="RING/U-box"/>
    <property type="match status" value="1"/>
</dbReference>
<gene>
    <name evidence="17" type="ORF">MANES_06G103500v8</name>
</gene>
<evidence type="ECO:0000256" key="3">
    <source>
        <dbReference type="ARBA" id="ARBA00004906"/>
    </source>
</evidence>
<keyword evidence="10" id="KW-0862">Zinc</keyword>
<keyword evidence="12 15" id="KW-0472">Membrane</keyword>
<evidence type="ECO:0000313" key="18">
    <source>
        <dbReference type="Proteomes" id="UP000091857"/>
    </source>
</evidence>
<sequence length="154" mass="16957">MVMEIVISVILLFVGITVLVLIHVCIVGRAFRRRYENDQDMVAARISRSSSNRNGSKVIANEDLKDLPCFEFKATERGETSSADCVVCLENFNVGDKCRLLPNCKHSFHSQCIDSWLVKTPICPICRTSVNPPNTGVILSQESSVSLAVGVELA</sequence>
<dbReference type="Pfam" id="PF13639">
    <property type="entry name" value="zf-RING_2"/>
    <property type="match status" value="1"/>
</dbReference>
<organism evidence="17 18">
    <name type="scientific">Manihot esculenta</name>
    <name type="common">Cassava</name>
    <name type="synonym">Jatropha manihot</name>
    <dbReference type="NCBI Taxonomy" id="3983"/>
    <lineage>
        <taxon>Eukaryota</taxon>
        <taxon>Viridiplantae</taxon>
        <taxon>Streptophyta</taxon>
        <taxon>Embryophyta</taxon>
        <taxon>Tracheophyta</taxon>
        <taxon>Spermatophyta</taxon>
        <taxon>Magnoliopsida</taxon>
        <taxon>eudicotyledons</taxon>
        <taxon>Gunneridae</taxon>
        <taxon>Pentapetalae</taxon>
        <taxon>rosids</taxon>
        <taxon>fabids</taxon>
        <taxon>Malpighiales</taxon>
        <taxon>Euphorbiaceae</taxon>
        <taxon>Crotonoideae</taxon>
        <taxon>Manihoteae</taxon>
        <taxon>Manihot</taxon>
    </lineage>
</organism>